<proteinExistence type="predicted"/>
<dbReference type="PANTHER" id="PTHR23138">
    <property type="entry name" value="RAN BINDING PROTEIN"/>
    <property type="match status" value="1"/>
</dbReference>
<evidence type="ECO:0000259" key="2">
    <source>
        <dbReference type="PROSITE" id="PS50196"/>
    </source>
</evidence>
<dbReference type="SMART" id="SM00160">
    <property type="entry name" value="RanBD"/>
    <property type="match status" value="1"/>
</dbReference>
<evidence type="ECO:0000256" key="1">
    <source>
        <dbReference type="SAM" id="MobiDB-lite"/>
    </source>
</evidence>
<feature type="compositionally biased region" description="Low complexity" evidence="1">
    <location>
        <begin position="88"/>
        <end position="105"/>
    </location>
</feature>
<accession>A0ABN9TLV9</accession>
<feature type="region of interest" description="Disordered" evidence="1">
    <location>
        <begin position="1"/>
        <end position="54"/>
    </location>
</feature>
<gene>
    <name evidence="3" type="ORF">PCOR1329_LOCUS40149</name>
</gene>
<dbReference type="Gene3D" id="2.30.29.30">
    <property type="entry name" value="Pleckstrin-homology domain (PH domain)/Phosphotyrosine-binding domain (PTB)"/>
    <property type="match status" value="1"/>
</dbReference>
<dbReference type="InterPro" id="IPR011993">
    <property type="entry name" value="PH-like_dom_sf"/>
</dbReference>
<dbReference type="SUPFAM" id="SSF50729">
    <property type="entry name" value="PH domain-like"/>
    <property type="match status" value="1"/>
</dbReference>
<dbReference type="PANTHER" id="PTHR23138:SF87">
    <property type="entry name" value="E3 SUMO-PROTEIN LIGASE RANBP2"/>
    <property type="match status" value="1"/>
</dbReference>
<organism evidence="3 4">
    <name type="scientific">Prorocentrum cordatum</name>
    <dbReference type="NCBI Taxonomy" id="2364126"/>
    <lineage>
        <taxon>Eukaryota</taxon>
        <taxon>Sar</taxon>
        <taxon>Alveolata</taxon>
        <taxon>Dinophyceae</taxon>
        <taxon>Prorocentrales</taxon>
        <taxon>Prorocentraceae</taxon>
        <taxon>Prorocentrum</taxon>
    </lineage>
</organism>
<name>A0ABN9TLV9_9DINO</name>
<feature type="compositionally biased region" description="Low complexity" evidence="1">
    <location>
        <begin position="12"/>
        <end position="29"/>
    </location>
</feature>
<dbReference type="Proteomes" id="UP001189429">
    <property type="component" value="Unassembled WGS sequence"/>
</dbReference>
<dbReference type="EMBL" id="CAUYUJ010014841">
    <property type="protein sequence ID" value="CAK0846711.1"/>
    <property type="molecule type" value="Genomic_DNA"/>
</dbReference>
<feature type="compositionally biased region" description="Low complexity" evidence="1">
    <location>
        <begin position="39"/>
        <end position="54"/>
    </location>
</feature>
<evidence type="ECO:0000313" key="4">
    <source>
        <dbReference type="Proteomes" id="UP001189429"/>
    </source>
</evidence>
<dbReference type="PROSITE" id="PS50196">
    <property type="entry name" value="RANBD1"/>
    <property type="match status" value="1"/>
</dbReference>
<dbReference type="InterPro" id="IPR045255">
    <property type="entry name" value="RanBP1-like"/>
</dbReference>
<comment type="caution">
    <text evidence="3">The sequence shown here is derived from an EMBL/GenBank/DDBJ whole genome shotgun (WGS) entry which is preliminary data.</text>
</comment>
<dbReference type="Pfam" id="PF00638">
    <property type="entry name" value="Ran_BP1"/>
    <property type="match status" value="1"/>
</dbReference>
<sequence length="369" mass="40672">MPAGPLRVRGLARQGPWGAGAARRPGAGQPRRRGRRLLRPVGRPAGHAGGPLRALGGRGLSSTKFLLFDGYFQEHPAVAPALASRSTPAAGPAGSEAEPGAPGDEPAVEEVAEMATLEAGSDPLAVYKKEEGEIFVERTKLFCFNAGEWQDAGAGEVHLLRRAEGRVRLLFQQEATKRIIANHFLVNKDGFCELQRHAGNDKAWVWTAQERVIERMFALRFKTVEQAAKFKDVFEEAKRSSPDARGDDYVVIRKVGVTVAPDVRSQHVRLLSVGETVRVGEVVYSATDQRVRGRLTRPAGWITIIHSAADVSQCCRCCQLCCEELRLGRLYCEVPWGLHCRLRLHWPWRILARVDACKIRCVRVGGCTD</sequence>
<protein>
    <recommendedName>
        <fullName evidence="2">RanBD1 domain-containing protein</fullName>
    </recommendedName>
</protein>
<keyword evidence="4" id="KW-1185">Reference proteome</keyword>
<reference evidence="3" key="1">
    <citation type="submission" date="2023-10" db="EMBL/GenBank/DDBJ databases">
        <authorList>
            <person name="Chen Y."/>
            <person name="Shah S."/>
            <person name="Dougan E. K."/>
            <person name="Thang M."/>
            <person name="Chan C."/>
        </authorList>
    </citation>
    <scope>NUCLEOTIDE SEQUENCE [LARGE SCALE GENOMIC DNA]</scope>
</reference>
<feature type="region of interest" description="Disordered" evidence="1">
    <location>
        <begin position="83"/>
        <end position="106"/>
    </location>
</feature>
<evidence type="ECO:0000313" key="3">
    <source>
        <dbReference type="EMBL" id="CAK0846711.1"/>
    </source>
</evidence>
<feature type="domain" description="RanBD1" evidence="2">
    <location>
        <begin position="107"/>
        <end position="243"/>
    </location>
</feature>
<dbReference type="InterPro" id="IPR000156">
    <property type="entry name" value="Ran_bind_dom"/>
</dbReference>